<dbReference type="Proteomes" id="UP000199729">
    <property type="component" value="Chromosome"/>
</dbReference>
<gene>
    <name evidence="1" type="ORF">VITFI_CDS2915</name>
</gene>
<accession>A0A221KI18</accession>
<name>A0A221KI18_VITFI</name>
<proteinExistence type="predicted"/>
<dbReference type="EMBL" id="CP022423">
    <property type="protein sequence ID" value="ASM78692.1"/>
    <property type="molecule type" value="Genomic_DNA"/>
</dbReference>
<dbReference type="AlphaFoldDB" id="A0A221KI18"/>
<dbReference type="Gene3D" id="3.15.10.40">
    <property type="entry name" value="Uncharacterised protein PF07273, DUF1439"/>
    <property type="match status" value="1"/>
</dbReference>
<keyword evidence="2" id="KW-1185">Reference proteome</keyword>
<evidence type="ECO:0000313" key="2">
    <source>
        <dbReference type="Proteomes" id="UP000199729"/>
    </source>
</evidence>
<organism evidence="1 2">
    <name type="scientific">Vitreoscilla filiformis</name>
    <dbReference type="NCBI Taxonomy" id="63"/>
    <lineage>
        <taxon>Bacteria</taxon>
        <taxon>Pseudomonadati</taxon>
        <taxon>Pseudomonadota</taxon>
        <taxon>Betaproteobacteria</taxon>
        <taxon>Neisseriales</taxon>
        <taxon>Neisseriaceae</taxon>
        <taxon>Vitreoscilla</taxon>
    </lineage>
</organism>
<evidence type="ECO:0000313" key="1">
    <source>
        <dbReference type="EMBL" id="ASM78692.1"/>
    </source>
</evidence>
<protein>
    <recommendedName>
        <fullName evidence="3">DUF1439 domain-containing protein</fullName>
    </recommendedName>
</protein>
<evidence type="ECO:0008006" key="3">
    <source>
        <dbReference type="Google" id="ProtNLM"/>
    </source>
</evidence>
<reference evidence="1 2" key="1">
    <citation type="submission" date="2017-07" db="EMBL/GenBank/DDBJ databases">
        <title>Complete Genome Sequence of the cosmetic ferment Vitreoscilla filiformis (ATCC15551).</title>
        <authorList>
            <person name="Contreras S."/>
            <person name="Sagory-Zalkind P."/>
            <person name="Blanquart H."/>
            <person name="Iltis A."/>
            <person name="Morand S.C."/>
        </authorList>
    </citation>
    <scope>NUCLEOTIDE SEQUENCE [LARGE SCALE GENOMIC DNA]</scope>
    <source>
        <strain evidence="1 2">ATCC 15551</strain>
    </source>
</reference>
<dbReference type="KEGG" id="vff:VITFI_CDS2915"/>
<sequence>MIRCRANFTHMRGRDIAMQPQNRRRLYLLGALGAGALFTAGCASLTPEPIRISGDDIQQRLARSFPLDRRMLGLLDVHAEVPLLDLRNAGAGRMGLRLPVQVRERLSGQTFDVSLGFTALPLWDKAARCVRLTMVQVTDLTLARNQQPLALLERLGSVVAETALENLIIYQMTDDRVAWLERLGWHVASVRIADNALQVQLMQGAP</sequence>